<evidence type="ECO:0000313" key="2">
    <source>
        <dbReference type="EMBL" id="MFB9465572.1"/>
    </source>
</evidence>
<evidence type="ECO:0000313" key="3">
    <source>
        <dbReference type="Proteomes" id="UP001589709"/>
    </source>
</evidence>
<proteinExistence type="predicted"/>
<sequence>MKISKLVKAAAVPMVLGVVASVVAGAYPASAASERVPASPVKSIVSEAGQPRQLLGQVAGSGPTYLEASAHTAGIYAVEYDIKGTAFYDTYVNDVELGYVGGGTGIYRTRPVSLSAGGHLVKIPGVEGSATASVYLVQIS</sequence>
<organism evidence="2 3">
    <name type="scientific">Streptomyces cinereospinus</name>
    <dbReference type="NCBI Taxonomy" id="285561"/>
    <lineage>
        <taxon>Bacteria</taxon>
        <taxon>Bacillati</taxon>
        <taxon>Actinomycetota</taxon>
        <taxon>Actinomycetes</taxon>
        <taxon>Kitasatosporales</taxon>
        <taxon>Streptomycetaceae</taxon>
        <taxon>Streptomyces</taxon>
    </lineage>
</organism>
<comment type="caution">
    <text evidence="2">The sequence shown here is derived from an EMBL/GenBank/DDBJ whole genome shotgun (WGS) entry which is preliminary data.</text>
</comment>
<dbReference type="EMBL" id="JBHMCY010000049">
    <property type="protein sequence ID" value="MFB9465572.1"/>
    <property type="molecule type" value="Genomic_DNA"/>
</dbReference>
<protein>
    <submittedName>
        <fullName evidence="2">Uncharacterized protein</fullName>
    </submittedName>
</protein>
<keyword evidence="1" id="KW-0732">Signal</keyword>
<gene>
    <name evidence="2" type="ORF">ACFF45_23400</name>
</gene>
<name>A0ABV5N5U2_9ACTN</name>
<feature type="signal peptide" evidence="1">
    <location>
        <begin position="1"/>
        <end position="24"/>
    </location>
</feature>
<keyword evidence="3" id="KW-1185">Reference proteome</keyword>
<accession>A0ABV5N5U2</accession>
<dbReference type="Proteomes" id="UP001589709">
    <property type="component" value="Unassembled WGS sequence"/>
</dbReference>
<evidence type="ECO:0000256" key="1">
    <source>
        <dbReference type="SAM" id="SignalP"/>
    </source>
</evidence>
<reference evidence="2 3" key="1">
    <citation type="submission" date="2024-09" db="EMBL/GenBank/DDBJ databases">
        <authorList>
            <person name="Sun Q."/>
            <person name="Mori K."/>
        </authorList>
    </citation>
    <scope>NUCLEOTIDE SEQUENCE [LARGE SCALE GENOMIC DNA]</scope>
    <source>
        <strain evidence="2 3">JCM 6917</strain>
    </source>
</reference>
<dbReference type="RefSeq" id="WP_381348402.1">
    <property type="nucleotide sequence ID" value="NZ_JBHMCY010000049.1"/>
</dbReference>
<feature type="chain" id="PRO_5046555122" evidence="1">
    <location>
        <begin position="25"/>
        <end position="140"/>
    </location>
</feature>